<dbReference type="EMBL" id="JAGFMF010011588">
    <property type="protein sequence ID" value="KAG8519859.1"/>
    <property type="molecule type" value="Genomic_DNA"/>
</dbReference>
<proteinExistence type="predicted"/>
<feature type="coiled-coil region" evidence="1">
    <location>
        <begin position="30"/>
        <end position="57"/>
    </location>
</feature>
<keyword evidence="3" id="KW-1185">Reference proteome</keyword>
<evidence type="ECO:0000313" key="2">
    <source>
        <dbReference type="EMBL" id="KAG8519859.1"/>
    </source>
</evidence>
<gene>
    <name evidence="2" type="ORF">J0S82_008990</name>
</gene>
<keyword evidence="1" id="KW-0175">Coiled coil</keyword>
<reference evidence="2" key="1">
    <citation type="journal article" date="2021" name="Evol. Appl.">
        <title>The genome of the Pyrenean desman and the effects of bottlenecks and inbreeding on the genomic landscape of an endangered species.</title>
        <authorList>
            <person name="Escoda L."/>
            <person name="Castresana J."/>
        </authorList>
    </citation>
    <scope>NUCLEOTIDE SEQUENCE</scope>
    <source>
        <strain evidence="2">IBE-C5619</strain>
    </source>
</reference>
<evidence type="ECO:0000313" key="3">
    <source>
        <dbReference type="Proteomes" id="UP000700334"/>
    </source>
</evidence>
<sequence>MKLLPIQMLGVNLKKQRSKEKGKGVVLVGLHLQIRNLENLQERRVELKLELEEQAVEELMGILNRMVKGNLSHYLKW</sequence>
<dbReference type="Proteomes" id="UP000700334">
    <property type="component" value="Unassembled WGS sequence"/>
</dbReference>
<dbReference type="AlphaFoldDB" id="A0A8J6B523"/>
<evidence type="ECO:0000256" key="1">
    <source>
        <dbReference type="SAM" id="Coils"/>
    </source>
</evidence>
<comment type="caution">
    <text evidence="2">The sequence shown here is derived from an EMBL/GenBank/DDBJ whole genome shotgun (WGS) entry which is preliminary data.</text>
</comment>
<protein>
    <submittedName>
        <fullName evidence="2">Uncharacterized protein</fullName>
    </submittedName>
</protein>
<organism evidence="2 3">
    <name type="scientific">Galemys pyrenaicus</name>
    <name type="common">Iberian desman</name>
    <name type="synonym">Pyrenean desman</name>
    <dbReference type="NCBI Taxonomy" id="202257"/>
    <lineage>
        <taxon>Eukaryota</taxon>
        <taxon>Metazoa</taxon>
        <taxon>Chordata</taxon>
        <taxon>Craniata</taxon>
        <taxon>Vertebrata</taxon>
        <taxon>Euteleostomi</taxon>
        <taxon>Mammalia</taxon>
        <taxon>Eutheria</taxon>
        <taxon>Laurasiatheria</taxon>
        <taxon>Eulipotyphla</taxon>
        <taxon>Talpidae</taxon>
        <taxon>Galemys</taxon>
    </lineage>
</organism>
<accession>A0A8J6B523</accession>
<name>A0A8J6B523_GALPY</name>